<dbReference type="AlphaFoldDB" id="A0A2J0Z7B2"/>
<name>A0A2J0Z7B2_RHIML</name>
<evidence type="ECO:0000256" key="2">
    <source>
        <dbReference type="SAM" id="SignalP"/>
    </source>
</evidence>
<gene>
    <name evidence="3" type="ORF">CEJ86_06410</name>
</gene>
<proteinExistence type="predicted"/>
<comment type="caution">
    <text evidence="3">The sequence shown here is derived from an EMBL/GenBank/DDBJ whole genome shotgun (WGS) entry which is preliminary data.</text>
</comment>
<evidence type="ECO:0000256" key="1">
    <source>
        <dbReference type="SAM" id="MobiDB-lite"/>
    </source>
</evidence>
<feature type="chain" id="PRO_5014471010" description="Glycosyl hydrolase" evidence="2">
    <location>
        <begin position="26"/>
        <end position="125"/>
    </location>
</feature>
<evidence type="ECO:0008006" key="5">
    <source>
        <dbReference type="Google" id="ProtNLM"/>
    </source>
</evidence>
<evidence type="ECO:0000313" key="3">
    <source>
        <dbReference type="EMBL" id="PJR16406.1"/>
    </source>
</evidence>
<dbReference type="RefSeq" id="WP_100670352.1">
    <property type="nucleotide sequence ID" value="NZ_CP141213.1"/>
</dbReference>
<reference evidence="3 4" key="1">
    <citation type="submission" date="2017-06" db="EMBL/GenBank/DDBJ databases">
        <title>Ensifer strains isolated from leguminous trees and herbs display diverse denitrification phenotypes with some acting as strong N2O sinks.</title>
        <authorList>
            <person name="Woliy K."/>
            <person name="Mania D."/>
            <person name="Bakken L.R."/>
            <person name="Frostegard A."/>
        </authorList>
    </citation>
    <scope>NUCLEOTIDE SEQUENCE [LARGE SCALE GENOMIC DNA]</scope>
    <source>
        <strain evidence="3 4">AC50a</strain>
    </source>
</reference>
<protein>
    <recommendedName>
        <fullName evidence="5">Glycosyl hydrolase</fullName>
    </recommendedName>
</protein>
<sequence length="125" mass="11981">MTSSSFLIPAVTALFAAAMVAPDHAAAKEIKLDDGSTCMVIEHEQSEGGSVSSSVTAGSGSVSSSTTVGGGTAASGGSASSSSASSATSGSSGGESFATASVTRPDGTTITRRSDGTCAIIQPKK</sequence>
<feature type="signal peptide" evidence="2">
    <location>
        <begin position="1"/>
        <end position="25"/>
    </location>
</feature>
<dbReference type="EMBL" id="NJGD01000002">
    <property type="protein sequence ID" value="PJR16406.1"/>
    <property type="molecule type" value="Genomic_DNA"/>
</dbReference>
<dbReference type="Proteomes" id="UP000231987">
    <property type="component" value="Unassembled WGS sequence"/>
</dbReference>
<organism evidence="3 4">
    <name type="scientific">Rhizobium meliloti</name>
    <name type="common">Ensifer meliloti</name>
    <name type="synonym">Sinorhizobium meliloti</name>
    <dbReference type="NCBI Taxonomy" id="382"/>
    <lineage>
        <taxon>Bacteria</taxon>
        <taxon>Pseudomonadati</taxon>
        <taxon>Pseudomonadota</taxon>
        <taxon>Alphaproteobacteria</taxon>
        <taxon>Hyphomicrobiales</taxon>
        <taxon>Rhizobiaceae</taxon>
        <taxon>Sinorhizobium/Ensifer group</taxon>
        <taxon>Sinorhizobium</taxon>
    </lineage>
</organism>
<accession>A0A2J0Z7B2</accession>
<feature type="region of interest" description="Disordered" evidence="1">
    <location>
        <begin position="43"/>
        <end position="125"/>
    </location>
</feature>
<keyword evidence="2" id="KW-0732">Signal</keyword>
<feature type="compositionally biased region" description="Low complexity" evidence="1">
    <location>
        <begin position="47"/>
        <end position="67"/>
    </location>
</feature>
<evidence type="ECO:0000313" key="4">
    <source>
        <dbReference type="Proteomes" id="UP000231987"/>
    </source>
</evidence>
<feature type="compositionally biased region" description="Low complexity" evidence="1">
    <location>
        <begin position="75"/>
        <end position="101"/>
    </location>
</feature>